<name>A0A846H389_9CYAN</name>
<accession>A0A846H389</accession>
<feature type="transmembrane region" description="Helical" evidence="1">
    <location>
        <begin position="6"/>
        <end position="26"/>
    </location>
</feature>
<keyword evidence="3" id="KW-1185">Reference proteome</keyword>
<keyword evidence="1" id="KW-1133">Transmembrane helix</keyword>
<feature type="transmembrane region" description="Helical" evidence="1">
    <location>
        <begin position="46"/>
        <end position="69"/>
    </location>
</feature>
<keyword evidence="1" id="KW-0472">Membrane</keyword>
<proteinExistence type="predicted"/>
<evidence type="ECO:0000256" key="1">
    <source>
        <dbReference type="SAM" id="Phobius"/>
    </source>
</evidence>
<feature type="transmembrane region" description="Helical" evidence="1">
    <location>
        <begin position="75"/>
        <end position="92"/>
    </location>
</feature>
<feature type="transmembrane region" description="Helical" evidence="1">
    <location>
        <begin position="133"/>
        <end position="153"/>
    </location>
</feature>
<dbReference type="Proteomes" id="UP000031549">
    <property type="component" value="Unassembled WGS sequence"/>
</dbReference>
<gene>
    <name evidence="2" type="ORF">PI95_000285</name>
</gene>
<comment type="caution">
    <text evidence="2">The sequence shown here is derived from an EMBL/GenBank/DDBJ whole genome shotgun (WGS) entry which is preliminary data.</text>
</comment>
<evidence type="ECO:0000313" key="3">
    <source>
        <dbReference type="Proteomes" id="UP000031549"/>
    </source>
</evidence>
<evidence type="ECO:0000313" key="2">
    <source>
        <dbReference type="EMBL" id="NEU71051.1"/>
    </source>
</evidence>
<sequence length="176" mass="20981">MTSFDIFLEDFIFLVLSTCFFVFVGWTWRHLKPMSLPEPLPGWFKIWFGTVQVLGGLLPLVVMLLWGVVWGHDRTLTVLLSYYLMLGLQILFESLTLRQYKSVVWVMVPYLYLPYRIWQLYEGLIFLGSESQLMWVRYFLILQIIIWTVNYVLDVSQLPRLFRWAVQDNSEVVVVR</sequence>
<reference evidence="2 3" key="1">
    <citation type="journal article" date="2015" name="Genome Announc.">
        <title>Draft Genome Sequence of Cyanobacterium Hassallia byssoidea Strain VB512170, Isolated from Monuments in India.</title>
        <authorList>
            <person name="Singh D."/>
            <person name="Chandrababunaidu M.M."/>
            <person name="Panda A."/>
            <person name="Sen D."/>
            <person name="Bhattacharyya S."/>
            <person name="Adhikary S.P."/>
            <person name="Tripathy S."/>
        </authorList>
    </citation>
    <scope>NUCLEOTIDE SEQUENCE [LARGE SCALE GENOMIC DNA]</scope>
    <source>
        <strain evidence="2 3">VB512170</strain>
    </source>
</reference>
<dbReference type="EMBL" id="JTCM02000001">
    <property type="protein sequence ID" value="NEU71051.1"/>
    <property type="molecule type" value="Genomic_DNA"/>
</dbReference>
<keyword evidence="1" id="KW-0812">Transmembrane</keyword>
<dbReference type="AlphaFoldDB" id="A0A846H389"/>
<organism evidence="2 3">
    <name type="scientific">Hassallia byssoidea VB512170</name>
    <dbReference type="NCBI Taxonomy" id="1304833"/>
    <lineage>
        <taxon>Bacteria</taxon>
        <taxon>Bacillati</taxon>
        <taxon>Cyanobacteriota</taxon>
        <taxon>Cyanophyceae</taxon>
        <taxon>Nostocales</taxon>
        <taxon>Tolypothrichaceae</taxon>
        <taxon>Hassallia</taxon>
    </lineage>
</organism>
<protein>
    <submittedName>
        <fullName evidence="2">Uncharacterized protein</fullName>
    </submittedName>
</protein>